<keyword evidence="13" id="KW-1185">Reference proteome</keyword>
<dbReference type="SUPFAM" id="SSF48264">
    <property type="entry name" value="Cytochrome P450"/>
    <property type="match status" value="1"/>
</dbReference>
<sequence>MPLGLFSPFSSQLITAATGLTFIFLFHYVLRTRQRRSLLRAAMPPGPRLGWLGFGDNRHDVPSSQPWKEYARWHQEFGPIISAVLGNTNIVVLGTLKAATDLLEKRGSIYSSRARNIIGGEILSRHMRGVGMPYGPKWRNWRSLVHSGLSVEASRSYKPLQSLEARIFLRGVMDEHNPDLYPLHVRRFALSVVTSVGYGKRVNTLQDDIVLENIEIDHYFLRAMSGYSIVEYWPILLHLPEYLQWFRWIPEKMRLRDTRIYTHFLAEVRKRVENGTAMPCIAVCGLEKQKEWGLSDTELAYACSAPWQAGGSSTTALIEVFIMAMLLFPGVMYKAQEEIDSVIGRLRQPEFQDLDDLPYTHALVKEIQRWRPILPLAVAHSNVYADEYEGCFIPSGSTVYANVYMMARDPEMFPDPDAFKPERFLGPHAIPTFTAGFGFGRRQCAGMHIAVNSVFILVSKLLWAFNIDPNIDPLTGHPVFPNPDDMEGELVVRPKKLNYILTPRGDRDQTRNVILAEAEHAETEALAWTA</sequence>
<evidence type="ECO:0000256" key="8">
    <source>
        <dbReference type="ARBA" id="ARBA00023033"/>
    </source>
</evidence>
<feature type="binding site" description="axial binding residue" evidence="9">
    <location>
        <position position="444"/>
    </location>
    <ligand>
        <name>heme</name>
        <dbReference type="ChEBI" id="CHEBI:30413"/>
    </ligand>
    <ligandPart>
        <name>Fe</name>
        <dbReference type="ChEBI" id="CHEBI:18248"/>
    </ligandPart>
</feature>
<dbReference type="Proteomes" id="UP000807342">
    <property type="component" value="Unassembled WGS sequence"/>
</dbReference>
<name>A0A9P5X305_9AGAR</name>
<dbReference type="PRINTS" id="PR00385">
    <property type="entry name" value="P450"/>
</dbReference>
<evidence type="ECO:0000256" key="5">
    <source>
        <dbReference type="ARBA" id="ARBA00022723"/>
    </source>
</evidence>
<feature type="transmembrane region" description="Helical" evidence="11">
    <location>
        <begin position="12"/>
        <end position="30"/>
    </location>
</feature>
<keyword evidence="11" id="KW-0472">Membrane</keyword>
<evidence type="ECO:0000256" key="4">
    <source>
        <dbReference type="ARBA" id="ARBA00022617"/>
    </source>
</evidence>
<dbReference type="PRINTS" id="PR00463">
    <property type="entry name" value="EP450I"/>
</dbReference>
<dbReference type="InterPro" id="IPR001128">
    <property type="entry name" value="Cyt_P450"/>
</dbReference>
<evidence type="ECO:0000313" key="12">
    <source>
        <dbReference type="EMBL" id="KAF9442694.1"/>
    </source>
</evidence>
<dbReference type="PROSITE" id="PS00086">
    <property type="entry name" value="CYTOCHROME_P450"/>
    <property type="match status" value="1"/>
</dbReference>
<dbReference type="InterPro" id="IPR017972">
    <property type="entry name" value="Cyt_P450_CS"/>
</dbReference>
<reference evidence="12" key="1">
    <citation type="submission" date="2020-11" db="EMBL/GenBank/DDBJ databases">
        <authorList>
            <consortium name="DOE Joint Genome Institute"/>
            <person name="Ahrendt S."/>
            <person name="Riley R."/>
            <person name="Andreopoulos W."/>
            <person name="Labutti K."/>
            <person name="Pangilinan J."/>
            <person name="Ruiz-Duenas F.J."/>
            <person name="Barrasa J.M."/>
            <person name="Sanchez-Garcia M."/>
            <person name="Camarero S."/>
            <person name="Miyauchi S."/>
            <person name="Serrano A."/>
            <person name="Linde D."/>
            <person name="Babiker R."/>
            <person name="Drula E."/>
            <person name="Ayuso-Fernandez I."/>
            <person name="Pacheco R."/>
            <person name="Padilla G."/>
            <person name="Ferreira P."/>
            <person name="Barriuso J."/>
            <person name="Kellner H."/>
            <person name="Castanera R."/>
            <person name="Alfaro M."/>
            <person name="Ramirez L."/>
            <person name="Pisabarro A.G."/>
            <person name="Kuo A."/>
            <person name="Tritt A."/>
            <person name="Lipzen A."/>
            <person name="He G."/>
            <person name="Yan M."/>
            <person name="Ng V."/>
            <person name="Cullen D."/>
            <person name="Martin F."/>
            <person name="Rosso M.-N."/>
            <person name="Henrissat B."/>
            <person name="Hibbett D."/>
            <person name="Martinez A.T."/>
            <person name="Grigoriev I.V."/>
        </authorList>
    </citation>
    <scope>NUCLEOTIDE SEQUENCE</scope>
    <source>
        <strain evidence="12">MF-IS2</strain>
    </source>
</reference>
<comment type="caution">
    <text evidence="12">The sequence shown here is derived from an EMBL/GenBank/DDBJ whole genome shotgun (WGS) entry which is preliminary data.</text>
</comment>
<evidence type="ECO:0000256" key="10">
    <source>
        <dbReference type="RuleBase" id="RU000461"/>
    </source>
</evidence>
<protein>
    <submittedName>
        <fullName evidence="12">Cytochrome P450</fullName>
    </submittedName>
</protein>
<dbReference type="GO" id="GO:0004497">
    <property type="term" value="F:monooxygenase activity"/>
    <property type="evidence" value="ECO:0007669"/>
    <property type="project" value="UniProtKB-KW"/>
</dbReference>
<evidence type="ECO:0000256" key="11">
    <source>
        <dbReference type="SAM" id="Phobius"/>
    </source>
</evidence>
<evidence type="ECO:0000256" key="9">
    <source>
        <dbReference type="PIRSR" id="PIRSR602401-1"/>
    </source>
</evidence>
<dbReference type="GO" id="GO:0020037">
    <property type="term" value="F:heme binding"/>
    <property type="evidence" value="ECO:0007669"/>
    <property type="project" value="InterPro"/>
</dbReference>
<dbReference type="AlphaFoldDB" id="A0A9P5X305"/>
<gene>
    <name evidence="12" type="ORF">P691DRAFT_779261</name>
</gene>
<dbReference type="EMBL" id="MU151582">
    <property type="protein sequence ID" value="KAF9442694.1"/>
    <property type="molecule type" value="Genomic_DNA"/>
</dbReference>
<keyword evidence="11" id="KW-1133">Transmembrane helix</keyword>
<keyword evidence="11" id="KW-0812">Transmembrane</keyword>
<accession>A0A9P5X305</accession>
<dbReference type="PANTHER" id="PTHR46300">
    <property type="entry name" value="P450, PUTATIVE (EUROFUNG)-RELATED-RELATED"/>
    <property type="match status" value="1"/>
</dbReference>
<comment type="cofactor">
    <cofactor evidence="1 9">
        <name>heme</name>
        <dbReference type="ChEBI" id="CHEBI:30413"/>
    </cofactor>
</comment>
<keyword evidence="6 10" id="KW-0560">Oxidoreductase</keyword>
<evidence type="ECO:0000256" key="1">
    <source>
        <dbReference type="ARBA" id="ARBA00001971"/>
    </source>
</evidence>
<proteinExistence type="inferred from homology"/>
<evidence type="ECO:0000256" key="2">
    <source>
        <dbReference type="ARBA" id="ARBA00005179"/>
    </source>
</evidence>
<dbReference type="OrthoDB" id="1055148at2759"/>
<evidence type="ECO:0000256" key="6">
    <source>
        <dbReference type="ARBA" id="ARBA00023002"/>
    </source>
</evidence>
<evidence type="ECO:0000313" key="13">
    <source>
        <dbReference type="Proteomes" id="UP000807342"/>
    </source>
</evidence>
<keyword evidence="7 9" id="KW-0408">Iron</keyword>
<dbReference type="Pfam" id="PF00067">
    <property type="entry name" value="p450"/>
    <property type="match status" value="1"/>
</dbReference>
<dbReference type="Gene3D" id="1.10.630.10">
    <property type="entry name" value="Cytochrome P450"/>
    <property type="match status" value="1"/>
</dbReference>
<dbReference type="InterPro" id="IPR002401">
    <property type="entry name" value="Cyt_P450_E_grp-I"/>
</dbReference>
<dbReference type="CDD" id="cd11065">
    <property type="entry name" value="CYP64-like"/>
    <property type="match status" value="1"/>
</dbReference>
<dbReference type="InterPro" id="IPR036396">
    <property type="entry name" value="Cyt_P450_sf"/>
</dbReference>
<keyword evidence="5 9" id="KW-0479">Metal-binding</keyword>
<keyword evidence="4 9" id="KW-0349">Heme</keyword>
<comment type="pathway">
    <text evidence="2">Secondary metabolite biosynthesis.</text>
</comment>
<keyword evidence="8 10" id="KW-0503">Monooxygenase</keyword>
<comment type="similarity">
    <text evidence="3 10">Belongs to the cytochrome P450 family.</text>
</comment>
<dbReference type="GO" id="GO:0005506">
    <property type="term" value="F:iron ion binding"/>
    <property type="evidence" value="ECO:0007669"/>
    <property type="project" value="InterPro"/>
</dbReference>
<evidence type="ECO:0000256" key="3">
    <source>
        <dbReference type="ARBA" id="ARBA00010617"/>
    </source>
</evidence>
<organism evidence="12 13">
    <name type="scientific">Macrolepiota fuliginosa MF-IS2</name>
    <dbReference type="NCBI Taxonomy" id="1400762"/>
    <lineage>
        <taxon>Eukaryota</taxon>
        <taxon>Fungi</taxon>
        <taxon>Dikarya</taxon>
        <taxon>Basidiomycota</taxon>
        <taxon>Agaricomycotina</taxon>
        <taxon>Agaricomycetes</taxon>
        <taxon>Agaricomycetidae</taxon>
        <taxon>Agaricales</taxon>
        <taxon>Agaricineae</taxon>
        <taxon>Agaricaceae</taxon>
        <taxon>Macrolepiota</taxon>
    </lineage>
</organism>
<evidence type="ECO:0000256" key="7">
    <source>
        <dbReference type="ARBA" id="ARBA00023004"/>
    </source>
</evidence>
<dbReference type="InterPro" id="IPR050364">
    <property type="entry name" value="Cytochrome_P450_fung"/>
</dbReference>
<dbReference type="GO" id="GO:0016705">
    <property type="term" value="F:oxidoreductase activity, acting on paired donors, with incorporation or reduction of molecular oxygen"/>
    <property type="evidence" value="ECO:0007669"/>
    <property type="project" value="InterPro"/>
</dbReference>